<protein>
    <submittedName>
        <fullName evidence="1">Uncharacterized protein</fullName>
    </submittedName>
</protein>
<sequence>MDVAAELFRKGGQTAVDEFQAAHAKDAQKLVVKKYLGSKDGTQAWCLGWGF</sequence>
<evidence type="ECO:0000313" key="2">
    <source>
        <dbReference type="Proteomes" id="UP000192578"/>
    </source>
</evidence>
<evidence type="ECO:0000313" key="1">
    <source>
        <dbReference type="EMBL" id="OWA54094.1"/>
    </source>
</evidence>
<comment type="caution">
    <text evidence="1">The sequence shown here is derived from an EMBL/GenBank/DDBJ whole genome shotgun (WGS) entry which is preliminary data.</text>
</comment>
<proteinExistence type="predicted"/>
<organism evidence="1 2">
    <name type="scientific">Hypsibius exemplaris</name>
    <name type="common">Freshwater tardigrade</name>
    <dbReference type="NCBI Taxonomy" id="2072580"/>
    <lineage>
        <taxon>Eukaryota</taxon>
        <taxon>Metazoa</taxon>
        <taxon>Ecdysozoa</taxon>
        <taxon>Tardigrada</taxon>
        <taxon>Eutardigrada</taxon>
        <taxon>Parachela</taxon>
        <taxon>Hypsibioidea</taxon>
        <taxon>Hypsibiidae</taxon>
        <taxon>Hypsibius</taxon>
    </lineage>
</organism>
<accession>A0A9X6RN38</accession>
<feature type="non-terminal residue" evidence="1">
    <location>
        <position position="51"/>
    </location>
</feature>
<dbReference type="AlphaFoldDB" id="A0A9X6RN38"/>
<dbReference type="EMBL" id="MTYJ01000370">
    <property type="protein sequence ID" value="OWA54094.1"/>
    <property type="molecule type" value="Genomic_DNA"/>
</dbReference>
<name>A0A9X6RN38_HYPEX</name>
<gene>
    <name evidence="1" type="ORF">BV898_18512</name>
</gene>
<reference evidence="2" key="1">
    <citation type="submission" date="2017-01" db="EMBL/GenBank/DDBJ databases">
        <title>Comparative genomics of anhydrobiosis in the tardigrade Hypsibius dujardini.</title>
        <authorList>
            <person name="Yoshida Y."/>
            <person name="Koutsovoulos G."/>
            <person name="Laetsch D."/>
            <person name="Stevens L."/>
            <person name="Kumar S."/>
            <person name="Horikawa D."/>
            <person name="Ishino K."/>
            <person name="Komine S."/>
            <person name="Tomita M."/>
            <person name="Blaxter M."/>
            <person name="Arakawa K."/>
        </authorList>
    </citation>
    <scope>NUCLEOTIDE SEQUENCE [LARGE SCALE GENOMIC DNA]</scope>
    <source>
        <strain evidence="2">Z151</strain>
    </source>
</reference>
<keyword evidence="2" id="KW-1185">Reference proteome</keyword>
<dbReference type="Proteomes" id="UP000192578">
    <property type="component" value="Unassembled WGS sequence"/>
</dbReference>